<name>A0A2P6QNF5_ROSCH</name>
<reference evidence="4 5" key="1">
    <citation type="journal article" date="2018" name="Nat. Genet.">
        <title>The Rosa genome provides new insights in the design of modern roses.</title>
        <authorList>
            <person name="Bendahmane M."/>
        </authorList>
    </citation>
    <scope>NUCLEOTIDE SEQUENCE [LARGE SCALE GENOMIC DNA]</scope>
    <source>
        <strain evidence="5">cv. Old Blush</strain>
    </source>
</reference>
<dbReference type="EC" id="6.2.1.1" evidence="4"/>
<sequence>MTLKELREQVMLVANALDQDATFSKGDAIAIDMPMTVSAVVIYLAIILAGYVVVSIADSFAVNEIATRVRVSKAKGIFTQVDFS</sequence>
<feature type="domain" description="AMP-dependent synthetase/ligase" evidence="3">
    <location>
        <begin position="1"/>
        <end position="79"/>
    </location>
</feature>
<keyword evidence="2" id="KW-0812">Transmembrane</keyword>
<keyword evidence="2" id="KW-1133">Transmembrane helix</keyword>
<keyword evidence="2" id="KW-0472">Membrane</keyword>
<evidence type="ECO:0000259" key="3">
    <source>
        <dbReference type="Pfam" id="PF00501"/>
    </source>
</evidence>
<dbReference type="AlphaFoldDB" id="A0A2P6QNF5"/>
<gene>
    <name evidence="4" type="ORF">RchiOBHm_Chr5g0083021</name>
</gene>
<evidence type="ECO:0000313" key="4">
    <source>
        <dbReference type="EMBL" id="PRQ35719.1"/>
    </source>
</evidence>
<protein>
    <submittedName>
        <fullName evidence="4">Putative acetate--CoA ligase</fullName>
        <ecNumber evidence="4">6.2.1.1</ecNumber>
    </submittedName>
</protein>
<evidence type="ECO:0000313" key="5">
    <source>
        <dbReference type="Proteomes" id="UP000238479"/>
    </source>
</evidence>
<proteinExistence type="predicted"/>
<dbReference type="STRING" id="74649.A0A2P6QNF5"/>
<comment type="subcellular location">
    <subcellularLocation>
        <location evidence="1">Cytoplasm</location>
    </subcellularLocation>
</comment>
<organism evidence="4 5">
    <name type="scientific">Rosa chinensis</name>
    <name type="common">China rose</name>
    <dbReference type="NCBI Taxonomy" id="74649"/>
    <lineage>
        <taxon>Eukaryota</taxon>
        <taxon>Viridiplantae</taxon>
        <taxon>Streptophyta</taxon>
        <taxon>Embryophyta</taxon>
        <taxon>Tracheophyta</taxon>
        <taxon>Spermatophyta</taxon>
        <taxon>Magnoliopsida</taxon>
        <taxon>eudicotyledons</taxon>
        <taxon>Gunneridae</taxon>
        <taxon>Pentapetalae</taxon>
        <taxon>rosids</taxon>
        <taxon>fabids</taxon>
        <taxon>Rosales</taxon>
        <taxon>Rosaceae</taxon>
        <taxon>Rosoideae</taxon>
        <taxon>Rosoideae incertae sedis</taxon>
        <taxon>Rosa</taxon>
    </lineage>
</organism>
<dbReference type="Gene3D" id="3.40.50.12780">
    <property type="entry name" value="N-terminal domain of ligase-like"/>
    <property type="match status" value="1"/>
</dbReference>
<evidence type="ECO:0000256" key="2">
    <source>
        <dbReference type="SAM" id="Phobius"/>
    </source>
</evidence>
<evidence type="ECO:0000256" key="1">
    <source>
        <dbReference type="ARBA" id="ARBA00004496"/>
    </source>
</evidence>
<dbReference type="GO" id="GO:0003987">
    <property type="term" value="F:acetate-CoA ligase activity"/>
    <property type="evidence" value="ECO:0007669"/>
    <property type="project" value="UniProtKB-EC"/>
</dbReference>
<comment type="caution">
    <text evidence="4">The sequence shown here is derived from an EMBL/GenBank/DDBJ whole genome shotgun (WGS) entry which is preliminary data.</text>
</comment>
<feature type="transmembrane region" description="Helical" evidence="2">
    <location>
        <begin position="40"/>
        <end position="62"/>
    </location>
</feature>
<accession>A0A2P6QNF5</accession>
<dbReference type="InterPro" id="IPR000873">
    <property type="entry name" value="AMP-dep_synth/lig_dom"/>
</dbReference>
<dbReference type="Proteomes" id="UP000238479">
    <property type="component" value="Chromosome 5"/>
</dbReference>
<keyword evidence="5" id="KW-1185">Reference proteome</keyword>
<dbReference type="Pfam" id="PF00501">
    <property type="entry name" value="AMP-binding"/>
    <property type="match status" value="1"/>
</dbReference>
<dbReference type="SUPFAM" id="SSF56801">
    <property type="entry name" value="Acetyl-CoA synthetase-like"/>
    <property type="match status" value="1"/>
</dbReference>
<dbReference type="EMBL" id="PDCK01000043">
    <property type="protein sequence ID" value="PRQ35719.1"/>
    <property type="molecule type" value="Genomic_DNA"/>
</dbReference>
<dbReference type="InterPro" id="IPR042099">
    <property type="entry name" value="ANL_N_sf"/>
</dbReference>
<dbReference type="GO" id="GO:0005737">
    <property type="term" value="C:cytoplasm"/>
    <property type="evidence" value="ECO:0007669"/>
    <property type="project" value="UniProtKB-SubCell"/>
</dbReference>
<dbReference type="Gramene" id="PRQ35719">
    <property type="protein sequence ID" value="PRQ35719"/>
    <property type="gene ID" value="RchiOBHm_Chr5g0083021"/>
</dbReference>
<dbReference type="PANTHER" id="PTHR44378">
    <property type="entry name" value="ACYL-ACTIVATING ENZYME 17, PEROXISOMAL-RELATED"/>
    <property type="match status" value="1"/>
</dbReference>
<keyword evidence="4" id="KW-0436">Ligase</keyword>
<dbReference type="PANTHER" id="PTHR44378:SF1">
    <property type="entry name" value="ACYL-ACTIVATING ENZYME 18, PEROXISOMAL-RELATED"/>
    <property type="match status" value="1"/>
</dbReference>